<dbReference type="GO" id="GO:0052381">
    <property type="term" value="F:tRNA dimethylallyltransferase activity"/>
    <property type="evidence" value="ECO:0007669"/>
    <property type="project" value="UniProtKB-UniRule"/>
</dbReference>
<evidence type="ECO:0000256" key="3">
    <source>
        <dbReference type="ARBA" id="ARBA00005842"/>
    </source>
</evidence>
<keyword evidence="5 10" id="KW-0819">tRNA processing</keyword>
<dbReference type="Proteomes" id="UP000078368">
    <property type="component" value="Unassembled WGS sequence"/>
</dbReference>
<dbReference type="Pfam" id="PF01715">
    <property type="entry name" value="IPPT"/>
    <property type="match status" value="1"/>
</dbReference>
<dbReference type="EC" id="2.5.1.75" evidence="10"/>
<dbReference type="STRING" id="1823756.A4H34_09475"/>
<comment type="similarity">
    <text evidence="3 10 13">Belongs to the IPP transferase family.</text>
</comment>
<keyword evidence="4 10" id="KW-0808">Transferase</keyword>
<comment type="subunit">
    <text evidence="10">Monomer.</text>
</comment>
<evidence type="ECO:0000256" key="8">
    <source>
        <dbReference type="ARBA" id="ARBA00022842"/>
    </source>
</evidence>
<sequence>MAVIGIVGPTASGKTALSLELAEALGGADSVEIVSADAMQLYRGMDVGTAKISPAERRGIVHRQIDVLDVVDEASVAAYQRSARADVDAILAAGKTPVVVGGSGLYVSGLLDRLDFPGRDRRVRAELESLLEREGPGPLLEELARKDPQAYEAMDLANTRRLVRALEAIRVTGRPYTPRFPRHTAHYPNVRLFGAFRGSDVLNAAIDRRAKEMMASGLIEETRELMDRGLANSPTAGKATGYAEAMAVIEGRMRIEEAVESMCLATRRLAKKQTKWFRADPRIEWLDLTDGDVPRAAGDILRALEAT</sequence>
<dbReference type="OrthoDB" id="9776390at2"/>
<feature type="site" description="Interaction with substrate tRNA" evidence="10">
    <location>
        <position position="103"/>
    </location>
</feature>
<keyword evidence="8 10" id="KW-0460">Magnesium</keyword>
<comment type="cofactor">
    <cofactor evidence="1 10">
        <name>Mg(2+)</name>
        <dbReference type="ChEBI" id="CHEBI:18420"/>
    </cofactor>
</comment>
<dbReference type="EMBL" id="LVZK01000003">
    <property type="protein sequence ID" value="OAP85322.1"/>
    <property type="molecule type" value="Genomic_DNA"/>
</dbReference>
<evidence type="ECO:0000256" key="10">
    <source>
        <dbReference type="HAMAP-Rule" id="MF_00185"/>
    </source>
</evidence>
<proteinExistence type="inferred from homology"/>
<dbReference type="RefSeq" id="WP_064231928.1">
    <property type="nucleotide sequence ID" value="NZ_LVZK01000003.1"/>
</dbReference>
<dbReference type="Gene3D" id="1.10.20.140">
    <property type="match status" value="1"/>
</dbReference>
<dbReference type="InterPro" id="IPR039657">
    <property type="entry name" value="Dimethylallyltransferase"/>
</dbReference>
<evidence type="ECO:0000256" key="13">
    <source>
        <dbReference type="RuleBase" id="RU003785"/>
    </source>
</evidence>
<evidence type="ECO:0000256" key="4">
    <source>
        <dbReference type="ARBA" id="ARBA00022679"/>
    </source>
</evidence>
<dbReference type="GO" id="GO:0006400">
    <property type="term" value="P:tRNA modification"/>
    <property type="evidence" value="ECO:0007669"/>
    <property type="project" value="TreeGrafter"/>
</dbReference>
<feature type="site" description="Interaction with substrate tRNA" evidence="10">
    <location>
        <position position="124"/>
    </location>
</feature>
<dbReference type="AlphaFoldDB" id="A0A179B0V3"/>
<feature type="binding site" evidence="10">
    <location>
        <begin position="10"/>
        <end position="15"/>
    </location>
    <ligand>
        <name>substrate</name>
    </ligand>
</feature>
<dbReference type="SUPFAM" id="SSF52540">
    <property type="entry name" value="P-loop containing nucleoside triphosphate hydrolases"/>
    <property type="match status" value="1"/>
</dbReference>
<evidence type="ECO:0000256" key="9">
    <source>
        <dbReference type="ARBA" id="ARBA00049563"/>
    </source>
</evidence>
<dbReference type="HAMAP" id="MF_00185">
    <property type="entry name" value="IPP_trans"/>
    <property type="match status" value="1"/>
</dbReference>
<comment type="function">
    <text evidence="2 10 12">Catalyzes the transfer of a dimethylallyl group onto the adenine at position 37 in tRNAs that read codons beginning with uridine, leading to the formation of N6-(dimethylallyl)adenosine (i(6)A).</text>
</comment>
<accession>A0A179B0V3</accession>
<keyword evidence="15" id="KW-1185">Reference proteome</keyword>
<evidence type="ECO:0000313" key="15">
    <source>
        <dbReference type="Proteomes" id="UP000078368"/>
    </source>
</evidence>
<dbReference type="Gene3D" id="3.40.50.300">
    <property type="entry name" value="P-loop containing nucleotide triphosphate hydrolases"/>
    <property type="match status" value="1"/>
</dbReference>
<dbReference type="PANTHER" id="PTHR11088">
    <property type="entry name" value="TRNA DIMETHYLALLYLTRANSFERASE"/>
    <property type="match status" value="1"/>
</dbReference>
<dbReference type="PANTHER" id="PTHR11088:SF60">
    <property type="entry name" value="TRNA DIMETHYLALLYLTRANSFERASE"/>
    <property type="match status" value="1"/>
</dbReference>
<feature type="binding site" evidence="10">
    <location>
        <begin position="8"/>
        <end position="15"/>
    </location>
    <ligand>
        <name>ATP</name>
        <dbReference type="ChEBI" id="CHEBI:30616"/>
    </ligand>
</feature>
<gene>
    <name evidence="10" type="primary">miaA</name>
    <name evidence="14" type="ORF">A4H34_09475</name>
</gene>
<dbReference type="InterPro" id="IPR018022">
    <property type="entry name" value="IPT"/>
</dbReference>
<comment type="catalytic activity">
    <reaction evidence="9 10 11">
        <text>adenosine(37) in tRNA + dimethylallyl diphosphate = N(6)-dimethylallyladenosine(37) in tRNA + diphosphate</text>
        <dbReference type="Rhea" id="RHEA:26482"/>
        <dbReference type="Rhea" id="RHEA-COMP:10162"/>
        <dbReference type="Rhea" id="RHEA-COMP:10375"/>
        <dbReference type="ChEBI" id="CHEBI:33019"/>
        <dbReference type="ChEBI" id="CHEBI:57623"/>
        <dbReference type="ChEBI" id="CHEBI:74411"/>
        <dbReference type="ChEBI" id="CHEBI:74415"/>
        <dbReference type="EC" id="2.5.1.75"/>
    </reaction>
</comment>
<reference evidence="14 15" key="1">
    <citation type="submission" date="2016-04" db="EMBL/GenBank/DDBJ databases">
        <title>Peptidophaga gingivicola gen. nov., sp. nov., isolated from human subgingival plaque.</title>
        <authorList>
            <person name="Beall C.J."/>
            <person name="Mokrzan E.M."/>
            <person name="Griffen A.L."/>
            <person name="Leys E.J."/>
        </authorList>
    </citation>
    <scope>NUCLEOTIDE SEQUENCE [LARGE SCALE GENOMIC DNA]</scope>
    <source>
        <strain evidence="14 15">BA112</strain>
    </source>
</reference>
<evidence type="ECO:0000256" key="6">
    <source>
        <dbReference type="ARBA" id="ARBA00022741"/>
    </source>
</evidence>
<evidence type="ECO:0000256" key="1">
    <source>
        <dbReference type="ARBA" id="ARBA00001946"/>
    </source>
</evidence>
<dbReference type="NCBIfam" id="TIGR00174">
    <property type="entry name" value="miaA"/>
    <property type="match status" value="1"/>
</dbReference>
<organism evidence="14 15">
    <name type="scientific">Peptidiphaga gingivicola</name>
    <dbReference type="NCBI Taxonomy" id="2741497"/>
    <lineage>
        <taxon>Bacteria</taxon>
        <taxon>Bacillati</taxon>
        <taxon>Actinomycetota</taxon>
        <taxon>Actinomycetes</taxon>
        <taxon>Actinomycetales</taxon>
        <taxon>Actinomycetaceae</taxon>
        <taxon>Peptidiphaga</taxon>
    </lineage>
</organism>
<keyword evidence="7 10" id="KW-0067">ATP-binding</keyword>
<name>A0A179B0V3_9ACTO</name>
<keyword evidence="6 10" id="KW-0547">Nucleotide-binding</keyword>
<comment type="caution">
    <text evidence="10">Lacks conserved residue(s) required for the propagation of feature annotation.</text>
</comment>
<evidence type="ECO:0000256" key="2">
    <source>
        <dbReference type="ARBA" id="ARBA00003213"/>
    </source>
</evidence>
<evidence type="ECO:0000313" key="14">
    <source>
        <dbReference type="EMBL" id="OAP85322.1"/>
    </source>
</evidence>
<evidence type="ECO:0000256" key="7">
    <source>
        <dbReference type="ARBA" id="ARBA00022840"/>
    </source>
</evidence>
<evidence type="ECO:0000256" key="12">
    <source>
        <dbReference type="RuleBase" id="RU003784"/>
    </source>
</evidence>
<protein>
    <recommendedName>
        <fullName evidence="10">tRNA dimethylallyltransferase</fullName>
        <ecNumber evidence="10">2.5.1.75</ecNumber>
    </recommendedName>
    <alternativeName>
        <fullName evidence="10">Dimethylallyl diphosphate:tRNA dimethylallyltransferase</fullName>
        <shortName evidence="10">DMAPP:tRNA dimethylallyltransferase</shortName>
        <shortName evidence="10">DMATase</shortName>
    </alternativeName>
    <alternativeName>
        <fullName evidence="10">Isopentenyl-diphosphate:tRNA isopentenyltransferase</fullName>
        <shortName evidence="10">IPP transferase</shortName>
        <shortName evidence="10">IPPT</shortName>
        <shortName evidence="10">IPTase</shortName>
    </alternativeName>
</protein>
<comment type="caution">
    <text evidence="14">The sequence shown here is derived from an EMBL/GenBank/DDBJ whole genome shotgun (WGS) entry which is preliminary data.</text>
</comment>
<dbReference type="InterPro" id="IPR027417">
    <property type="entry name" value="P-loop_NTPase"/>
</dbReference>
<evidence type="ECO:0000256" key="5">
    <source>
        <dbReference type="ARBA" id="ARBA00022694"/>
    </source>
</evidence>
<dbReference type="GO" id="GO:0005524">
    <property type="term" value="F:ATP binding"/>
    <property type="evidence" value="ECO:0007669"/>
    <property type="project" value="UniProtKB-UniRule"/>
</dbReference>
<evidence type="ECO:0000256" key="11">
    <source>
        <dbReference type="RuleBase" id="RU003783"/>
    </source>
</evidence>